<dbReference type="EMBL" id="CP012524">
    <property type="protein sequence ID" value="ALC41915.1"/>
    <property type="molecule type" value="Genomic_DNA"/>
</dbReference>
<dbReference type="Proteomes" id="UP000494163">
    <property type="component" value="Chromosome 2R"/>
</dbReference>
<dbReference type="SMART" id="SM00697">
    <property type="entry name" value="DM8"/>
    <property type="match status" value="1"/>
</dbReference>
<organism evidence="1 2">
    <name type="scientific">Drosophila busckii</name>
    <name type="common">Fruit fly</name>
    <dbReference type="NCBI Taxonomy" id="30019"/>
    <lineage>
        <taxon>Eukaryota</taxon>
        <taxon>Metazoa</taxon>
        <taxon>Ecdysozoa</taxon>
        <taxon>Arthropoda</taxon>
        <taxon>Hexapoda</taxon>
        <taxon>Insecta</taxon>
        <taxon>Pterygota</taxon>
        <taxon>Neoptera</taxon>
        <taxon>Endopterygota</taxon>
        <taxon>Diptera</taxon>
        <taxon>Brachycera</taxon>
        <taxon>Muscomorpha</taxon>
        <taxon>Ephydroidea</taxon>
        <taxon>Drosophilidae</taxon>
        <taxon>Drosophila</taxon>
    </lineage>
</organism>
<keyword evidence="2" id="KW-1185">Reference proteome</keyword>
<dbReference type="Pfam" id="PF06477">
    <property type="entry name" value="DUF1091"/>
    <property type="match status" value="1"/>
</dbReference>
<feature type="non-terminal residue" evidence="1">
    <location>
        <position position="1"/>
    </location>
</feature>
<proteinExistence type="predicted"/>
<dbReference type="InterPro" id="IPR010512">
    <property type="entry name" value="DUF1091"/>
</dbReference>
<accession>A0A0M4EDD6</accession>
<reference evidence="1 2" key="1">
    <citation type="submission" date="2015-08" db="EMBL/GenBank/DDBJ databases">
        <title>Ancestral chromatin configuration constrains chromatin evolution on differentiating sex chromosomes in Drosophila.</title>
        <authorList>
            <person name="Zhou Q."/>
            <person name="Bachtrog D."/>
        </authorList>
    </citation>
    <scope>NUCLEOTIDE SEQUENCE [LARGE SCALE GENOMIC DNA]</scope>
    <source>
        <tissue evidence="1">Whole larvae</tissue>
    </source>
</reference>
<sequence length="160" mass="19239">FYLQIDALFEFNNVKCRVFDRSYSTFNYCFLRSVNRTYKYLTIHSHIYKYPVDNATVQFNLAKRETKQLYRYLNATLDVCKFLKYRSNPFANFIFSTFQHYTNVNHTCPYDHDLVLNKLPVHYVNNVVQNVLPDGRYVLTSIWQSYKIVRAEISVYFTKS</sequence>
<dbReference type="STRING" id="30019.A0A0M4EDD6"/>
<dbReference type="PANTHER" id="PTHR20898">
    <property type="entry name" value="DAEDALUS ON 3-RELATED-RELATED"/>
    <property type="match status" value="1"/>
</dbReference>
<dbReference type="OMA" id="QLRMREN"/>
<dbReference type="OrthoDB" id="7845501at2759"/>
<dbReference type="AlphaFoldDB" id="A0A0M4EDD6"/>
<dbReference type="PANTHER" id="PTHR20898:SF0">
    <property type="entry name" value="DAEDALUS ON 3-RELATED"/>
    <property type="match status" value="1"/>
</dbReference>
<gene>
    <name evidence="1" type="ORF">Dbus_chr2Rg1494</name>
</gene>
<name>A0A0M4EDD6_DROBS</name>
<protein>
    <submittedName>
        <fullName evidence="1">CG33632</fullName>
    </submittedName>
</protein>
<evidence type="ECO:0000313" key="1">
    <source>
        <dbReference type="EMBL" id="ALC41915.1"/>
    </source>
</evidence>
<evidence type="ECO:0000313" key="2">
    <source>
        <dbReference type="Proteomes" id="UP000494163"/>
    </source>
</evidence>